<organism evidence="4 5">
    <name type="scientific">Mycolicibacterium bacteremicum</name>
    <name type="common">Mycobacterium bacteremicum</name>
    <dbReference type="NCBI Taxonomy" id="564198"/>
    <lineage>
        <taxon>Bacteria</taxon>
        <taxon>Bacillati</taxon>
        <taxon>Actinomycetota</taxon>
        <taxon>Actinomycetes</taxon>
        <taxon>Mycobacteriales</taxon>
        <taxon>Mycobacteriaceae</taxon>
        <taxon>Mycolicibacterium</taxon>
    </lineage>
</organism>
<evidence type="ECO:0000256" key="2">
    <source>
        <dbReference type="SAM" id="Phobius"/>
    </source>
</evidence>
<dbReference type="InterPro" id="IPR005693">
    <property type="entry name" value="Mce"/>
</dbReference>
<feature type="region of interest" description="Disordered" evidence="1">
    <location>
        <begin position="407"/>
        <end position="477"/>
    </location>
</feature>
<evidence type="ECO:0000313" key="5">
    <source>
        <dbReference type="Proteomes" id="UP000192366"/>
    </source>
</evidence>
<dbReference type="EMBL" id="MVHJ01000001">
    <property type="protein sequence ID" value="ORA07185.1"/>
    <property type="molecule type" value="Genomic_DNA"/>
</dbReference>
<dbReference type="PANTHER" id="PTHR33371:SF16">
    <property type="entry name" value="MCE-FAMILY PROTEIN MCE3F"/>
    <property type="match status" value="1"/>
</dbReference>
<evidence type="ECO:0000259" key="3">
    <source>
        <dbReference type="Pfam" id="PF02470"/>
    </source>
</evidence>
<keyword evidence="2" id="KW-0812">Transmembrane</keyword>
<sequence length="495" mass="52560">MLTRLVRAQLIIFTIASVIGLSVMLIQYLQAPMLFGLNRITVTVQLPSSGGLYRFANVTYRGIQVGTVSEMDVDRSGAIARLSLQTAPPIPADVQVQVRSVSAVGEQYVDLRPRTDSGPYLQDGSVIDRADTVIPQPVAPMVQRLDALVGSIPKDKLAGLLDESFLAFDGAGPQLRSLLDSSARLTADLDHAGPQTGRLIDDAIPLMDAQRRSTDSLRSWTRSLAGVTDELVANDGEIRRIVDTAPQATAEVTRLLNELKPTLPVLLANLSTIGQIGVTYRPGLEQMLVLLPPLVSYYQASAPGQNATGIPIGDFRISVSDPPACTVGFLPPSAWRNPADTTTVDTPDGVYCKLPQDSPIAVRGARNTPCMGVPGKYAPTVQECYSDRPYTPLAMRQHALGPYPVDPNLIAQGIPPDDRVSADDNLYGPAAGTPPPPPAGPPPAPPPPPVGFAHYDPATGQFATADGHVSRQTDLVDPVAPGDWQRLVLPAGAAP</sequence>
<comment type="caution">
    <text evidence="4">The sequence shown here is derived from an EMBL/GenBank/DDBJ whole genome shotgun (WGS) entry which is preliminary data.</text>
</comment>
<protein>
    <submittedName>
        <fullName evidence="4">Virulence factor Mce</fullName>
    </submittedName>
</protein>
<proteinExistence type="predicted"/>
<gene>
    <name evidence="4" type="ORF">BST17_01580</name>
</gene>
<accession>A0A1W9Z4C9</accession>
<dbReference type="GO" id="GO:0005576">
    <property type="term" value="C:extracellular region"/>
    <property type="evidence" value="ECO:0007669"/>
    <property type="project" value="TreeGrafter"/>
</dbReference>
<evidence type="ECO:0000256" key="1">
    <source>
        <dbReference type="SAM" id="MobiDB-lite"/>
    </source>
</evidence>
<feature type="domain" description="Mce/MlaD" evidence="3">
    <location>
        <begin position="40"/>
        <end position="113"/>
    </location>
</feature>
<dbReference type="STRING" id="564198.BST17_01580"/>
<feature type="transmembrane region" description="Helical" evidence="2">
    <location>
        <begin position="6"/>
        <end position="29"/>
    </location>
</feature>
<name>A0A1W9Z4C9_MYCBA</name>
<evidence type="ECO:0000313" key="4">
    <source>
        <dbReference type="EMBL" id="ORA07185.1"/>
    </source>
</evidence>
<reference evidence="4 5" key="1">
    <citation type="submission" date="2017-02" db="EMBL/GenBank/DDBJ databases">
        <title>The new phylogeny of genus Mycobacterium.</title>
        <authorList>
            <person name="Tortoli E."/>
            <person name="Trovato A."/>
            <person name="Cirillo D.M."/>
        </authorList>
    </citation>
    <scope>NUCLEOTIDE SEQUENCE [LARGE SCALE GENOMIC DNA]</scope>
    <source>
        <strain evidence="4 5">DSM 45578</strain>
    </source>
</reference>
<keyword evidence="5" id="KW-1185">Reference proteome</keyword>
<dbReference type="InterPro" id="IPR003399">
    <property type="entry name" value="Mce/MlaD"/>
</dbReference>
<keyword evidence="2" id="KW-1133">Transmembrane helix</keyword>
<dbReference type="NCBIfam" id="TIGR00996">
    <property type="entry name" value="Mtu_fam_mce"/>
    <property type="match status" value="1"/>
</dbReference>
<keyword evidence="2" id="KW-0472">Membrane</keyword>
<dbReference type="Proteomes" id="UP000192366">
    <property type="component" value="Unassembled WGS sequence"/>
</dbReference>
<dbReference type="InterPro" id="IPR052336">
    <property type="entry name" value="MlaD_Phospholipid_Transporter"/>
</dbReference>
<dbReference type="OrthoDB" id="4741753at2"/>
<dbReference type="RefSeq" id="WP_083054878.1">
    <property type="nucleotide sequence ID" value="NZ_JACKVM010000014.1"/>
</dbReference>
<dbReference type="AlphaFoldDB" id="A0A1W9Z4C9"/>
<feature type="compositionally biased region" description="Pro residues" evidence="1">
    <location>
        <begin position="432"/>
        <end position="450"/>
    </location>
</feature>
<dbReference type="Pfam" id="PF02470">
    <property type="entry name" value="MlaD"/>
    <property type="match status" value="1"/>
</dbReference>
<dbReference type="PANTHER" id="PTHR33371">
    <property type="entry name" value="INTERMEMBRANE PHOSPHOLIPID TRANSPORT SYSTEM BINDING PROTEIN MLAD-RELATED"/>
    <property type="match status" value="1"/>
</dbReference>